<dbReference type="SUPFAM" id="SSF50494">
    <property type="entry name" value="Trypsin-like serine proteases"/>
    <property type="match status" value="1"/>
</dbReference>
<keyword evidence="2" id="KW-1185">Reference proteome</keyword>
<sequence>MTEAVAMLVPKAYLKKRPDDPNYYYFTETSPNVNYPGSDDPGDPASGVPLAGDSPFLNETRYAPRGRSAFLISPNVVVTAAHSPNPPGAEGNFDPRNFWVVFDMREKPTAPGVCTPPNGEYIPAENVYEAKPFNQMPVGDALIADTMLYYRQPEAGGGTLPLFIDYAAFYLNRAAPSSRRYLRIRDHGHLAAYDNFAILGHPYRLPAKLLFGMTYTKDESIYQYPSYTSPNFADFYLMDGMSGAPVYNVDRDYVEVAASGYSGKGCTNFVEPNSTFNPTNTWLMRDGCDQTVLPGERVQTGVNPGSIAYLTSLVSTPYLRVEPLDDVTYVLPVNGSPTPTQTTYTATASSSAAANTIVSAYLSAPPSGQPAFLQLGGYNTPLTPGSSTNITVTASVPSSTACGIYDRYVTVGDLTHSFSDTMRHRFEIGMTDFTVTPDDTPDVYAVTAPSFPESLTYTLTNTRPTAVTVEVFSSQSWLSITPSSTIVLAPAGQSGSAKSVVVKPSTAAYSLPVGDYPFTVTFDGQGTCQLNVPVQRAGVLHRGVIRYGKSFSIPVPSPTPANAPVTDAFTIAATFCTSDVKVRFRSKYAGEDHTTGWGLPWSILAPSMRIFIDKTGNQGVTSQVWNLNPLPWTVPYEEGPEESTIETLQLDRTQNTPPTGAGSLSIFNNKDAAGQWSFRFYDDGIQTVNTGVLEGWEIEVYGSPFCSSEGG</sequence>
<accession>A0ABV9QSI5</accession>
<organism evidence="1 2">
    <name type="scientific">Dokdonella ginsengisoli</name>
    <dbReference type="NCBI Taxonomy" id="363846"/>
    <lineage>
        <taxon>Bacteria</taxon>
        <taxon>Pseudomonadati</taxon>
        <taxon>Pseudomonadota</taxon>
        <taxon>Gammaproteobacteria</taxon>
        <taxon>Lysobacterales</taxon>
        <taxon>Rhodanobacteraceae</taxon>
        <taxon>Dokdonella</taxon>
    </lineage>
</organism>
<proteinExistence type="predicted"/>
<dbReference type="InterPro" id="IPR009003">
    <property type="entry name" value="Peptidase_S1_PA"/>
</dbReference>
<evidence type="ECO:0000313" key="1">
    <source>
        <dbReference type="EMBL" id="MFC4819384.1"/>
    </source>
</evidence>
<reference evidence="2" key="1">
    <citation type="journal article" date="2019" name="Int. J. Syst. Evol. Microbiol.">
        <title>The Global Catalogue of Microorganisms (GCM) 10K type strain sequencing project: providing services to taxonomists for standard genome sequencing and annotation.</title>
        <authorList>
            <consortium name="The Broad Institute Genomics Platform"/>
            <consortium name="The Broad Institute Genome Sequencing Center for Infectious Disease"/>
            <person name="Wu L."/>
            <person name="Ma J."/>
        </authorList>
    </citation>
    <scope>NUCLEOTIDE SEQUENCE [LARGE SCALE GENOMIC DNA]</scope>
    <source>
        <strain evidence="2">CCUG 30340</strain>
    </source>
</reference>
<dbReference type="Proteomes" id="UP001595886">
    <property type="component" value="Unassembled WGS sequence"/>
</dbReference>
<comment type="caution">
    <text evidence="1">The sequence shown here is derived from an EMBL/GenBank/DDBJ whole genome shotgun (WGS) entry which is preliminary data.</text>
</comment>
<dbReference type="Gene3D" id="2.40.10.10">
    <property type="entry name" value="Trypsin-like serine proteases"/>
    <property type="match status" value="2"/>
</dbReference>
<protein>
    <recommendedName>
        <fullName evidence="3">Serine protease</fullName>
    </recommendedName>
</protein>
<gene>
    <name evidence="1" type="ORF">ACFO6Q_03560</name>
</gene>
<dbReference type="InterPro" id="IPR043504">
    <property type="entry name" value="Peptidase_S1_PA_chymotrypsin"/>
</dbReference>
<dbReference type="EMBL" id="JBHSHD010000003">
    <property type="protein sequence ID" value="MFC4819384.1"/>
    <property type="molecule type" value="Genomic_DNA"/>
</dbReference>
<evidence type="ECO:0008006" key="3">
    <source>
        <dbReference type="Google" id="ProtNLM"/>
    </source>
</evidence>
<evidence type="ECO:0000313" key="2">
    <source>
        <dbReference type="Proteomes" id="UP001595886"/>
    </source>
</evidence>
<name>A0ABV9QSI5_9GAMM</name>